<evidence type="ECO:0000256" key="3">
    <source>
        <dbReference type="ARBA" id="ARBA00011738"/>
    </source>
</evidence>
<feature type="active site" description="For OMPdecase activity" evidence="10">
    <location>
        <position position="61"/>
    </location>
</feature>
<protein>
    <recommendedName>
        <fullName evidence="9">Orotidine 5'-phosphate decarboxylase</fullName>
        <ecNumber evidence="9">4.1.1.23</ecNumber>
    </recommendedName>
    <alternativeName>
        <fullName evidence="9">OMP decarboxylase</fullName>
        <shortName evidence="9">OMPDCase</shortName>
        <shortName evidence="9">OMPdecase</shortName>
    </alternativeName>
</protein>
<comment type="similarity">
    <text evidence="8 9">Belongs to the OMP decarboxylase family. Type 1 subfamily.</text>
</comment>
<feature type="active site" description="For OMPdecase activity" evidence="10">
    <location>
        <position position="59"/>
    </location>
</feature>
<feature type="binding site" evidence="9 11">
    <location>
        <position position="182"/>
    </location>
    <ligand>
        <name>substrate</name>
    </ligand>
</feature>
<dbReference type="GO" id="GO:0005829">
    <property type="term" value="C:cytosol"/>
    <property type="evidence" value="ECO:0007669"/>
    <property type="project" value="TreeGrafter"/>
</dbReference>
<dbReference type="HAMAP" id="MF_01200_B">
    <property type="entry name" value="OMPdecase_type1_B"/>
    <property type="match status" value="1"/>
</dbReference>
<evidence type="ECO:0000256" key="11">
    <source>
        <dbReference type="PIRSR" id="PIRSR614732-2"/>
    </source>
</evidence>
<dbReference type="InterPro" id="IPR001754">
    <property type="entry name" value="OMPdeCOase_dom"/>
</dbReference>
<sequence length="233" mass="25373">MKREVIIACDFSSKEDVNAFLAKTGDAKPYLKIGMELFYKEGPEMVRELKERGYKIFLDLKLHDIPNTVYKAMINLGELGVDITNVHAAGGIKMMEYALKGLTEGAEKAGRERAKLIAITQLTSTDERTLKEELLIPVPLKDTVKAYAENAAKAGLDGVVCSAHEAGIIKELGLISVTPGIRLRGDSADDQKRVATPALAKEWGSTYIVVGRSITGAADPLAAYEECVRQFAD</sequence>
<reference evidence="14" key="1">
    <citation type="submission" date="2020-10" db="EMBL/GenBank/DDBJ databases">
        <authorList>
            <person name="Gilroy R."/>
        </authorList>
    </citation>
    <scope>NUCLEOTIDE SEQUENCE</scope>
    <source>
        <strain evidence="14">517</strain>
    </source>
</reference>
<dbReference type="NCBIfam" id="NF001273">
    <property type="entry name" value="PRK00230.1"/>
    <property type="match status" value="1"/>
</dbReference>
<evidence type="ECO:0000313" key="14">
    <source>
        <dbReference type="EMBL" id="MBO8424192.1"/>
    </source>
</evidence>
<dbReference type="Proteomes" id="UP000727857">
    <property type="component" value="Unassembled WGS sequence"/>
</dbReference>
<dbReference type="InterPro" id="IPR047596">
    <property type="entry name" value="OMPdecase_bac"/>
</dbReference>
<name>A0A940DHE3_9FIRM</name>
<dbReference type="Pfam" id="PF00215">
    <property type="entry name" value="OMPdecase"/>
    <property type="match status" value="1"/>
</dbReference>
<comment type="pathway">
    <text evidence="2 9 12">Pyrimidine metabolism; UMP biosynthesis via de novo pathway; UMP from orotate: step 2/2.</text>
</comment>
<dbReference type="SMART" id="SM00934">
    <property type="entry name" value="OMPdecase"/>
    <property type="match status" value="1"/>
</dbReference>
<feature type="binding site" evidence="9 11">
    <location>
        <position position="191"/>
    </location>
    <ligand>
        <name>substrate</name>
    </ligand>
</feature>
<proteinExistence type="inferred from homology"/>
<dbReference type="PANTHER" id="PTHR32119:SF2">
    <property type="entry name" value="OROTIDINE 5'-PHOSPHATE DECARBOXYLASE"/>
    <property type="match status" value="1"/>
</dbReference>
<reference evidence="14" key="2">
    <citation type="journal article" date="2021" name="PeerJ">
        <title>Extensive microbial diversity within the chicken gut microbiome revealed by metagenomics and culture.</title>
        <authorList>
            <person name="Gilroy R."/>
            <person name="Ravi A."/>
            <person name="Getino M."/>
            <person name="Pursley I."/>
            <person name="Horton D.L."/>
            <person name="Alikhan N.F."/>
            <person name="Baker D."/>
            <person name="Gharbi K."/>
            <person name="Hall N."/>
            <person name="Watson M."/>
            <person name="Adriaenssens E.M."/>
            <person name="Foster-Nyarko E."/>
            <person name="Jarju S."/>
            <person name="Secka A."/>
            <person name="Antonio M."/>
            <person name="Oren A."/>
            <person name="Chaudhuri R.R."/>
            <person name="La Ragione R."/>
            <person name="Hildebrand F."/>
            <person name="Pallen M.J."/>
        </authorList>
    </citation>
    <scope>NUCLEOTIDE SEQUENCE</scope>
    <source>
        <strain evidence="14">517</strain>
    </source>
</reference>
<dbReference type="CDD" id="cd04725">
    <property type="entry name" value="OMP_decarboxylase_like"/>
    <property type="match status" value="1"/>
</dbReference>
<dbReference type="Gene3D" id="3.20.20.70">
    <property type="entry name" value="Aldolase class I"/>
    <property type="match status" value="1"/>
</dbReference>
<feature type="binding site" evidence="9 11">
    <location>
        <position position="212"/>
    </location>
    <ligand>
        <name>substrate</name>
    </ligand>
</feature>
<feature type="active site" description="For OMPdecase activity" evidence="10">
    <location>
        <position position="64"/>
    </location>
</feature>
<feature type="binding site" evidence="9">
    <location>
        <begin position="59"/>
        <end position="68"/>
    </location>
    <ligand>
        <name>substrate</name>
    </ligand>
</feature>
<accession>A0A940DHE3</accession>
<evidence type="ECO:0000256" key="10">
    <source>
        <dbReference type="PIRSR" id="PIRSR614732-1"/>
    </source>
</evidence>
<evidence type="ECO:0000256" key="1">
    <source>
        <dbReference type="ARBA" id="ARBA00002356"/>
    </source>
</evidence>
<dbReference type="EC" id="4.1.1.23" evidence="9"/>
<gene>
    <name evidence="9 14" type="primary">pyrF</name>
    <name evidence="14" type="ORF">IAB16_04170</name>
</gene>
<feature type="binding site" evidence="9 11">
    <location>
        <position position="123"/>
    </location>
    <ligand>
        <name>substrate</name>
    </ligand>
</feature>
<dbReference type="InterPro" id="IPR013785">
    <property type="entry name" value="Aldolase_TIM"/>
</dbReference>
<comment type="subunit">
    <text evidence="3 9">Homodimer.</text>
</comment>
<evidence type="ECO:0000256" key="5">
    <source>
        <dbReference type="ARBA" id="ARBA00022975"/>
    </source>
</evidence>
<keyword evidence="6 9" id="KW-0456">Lyase</keyword>
<dbReference type="InterPro" id="IPR018089">
    <property type="entry name" value="OMPdecase_AS"/>
</dbReference>
<evidence type="ECO:0000313" key="15">
    <source>
        <dbReference type="Proteomes" id="UP000727857"/>
    </source>
</evidence>
<evidence type="ECO:0000256" key="12">
    <source>
        <dbReference type="RuleBase" id="RU000512"/>
    </source>
</evidence>
<dbReference type="GO" id="GO:0044205">
    <property type="term" value="P:'de novo' UMP biosynthetic process"/>
    <property type="evidence" value="ECO:0007669"/>
    <property type="project" value="UniProtKB-UniRule"/>
</dbReference>
<dbReference type="PROSITE" id="PS00156">
    <property type="entry name" value="OMPDECASE"/>
    <property type="match status" value="1"/>
</dbReference>
<feature type="binding site" evidence="9 11">
    <location>
        <position position="10"/>
    </location>
    <ligand>
        <name>substrate</name>
    </ligand>
</feature>
<dbReference type="InterPro" id="IPR011060">
    <property type="entry name" value="RibuloseP-bd_barrel"/>
</dbReference>
<feature type="binding site" evidence="9 11">
    <location>
        <position position="32"/>
    </location>
    <ligand>
        <name>substrate</name>
    </ligand>
</feature>
<dbReference type="SUPFAM" id="SSF51366">
    <property type="entry name" value="Ribulose-phoshate binding barrel"/>
    <property type="match status" value="1"/>
</dbReference>
<keyword evidence="4 9" id="KW-0210">Decarboxylase</keyword>
<dbReference type="FunFam" id="3.20.20.70:FF:000015">
    <property type="entry name" value="Orotidine 5'-phosphate decarboxylase"/>
    <property type="match status" value="1"/>
</dbReference>
<dbReference type="EMBL" id="JADINF010000104">
    <property type="protein sequence ID" value="MBO8424192.1"/>
    <property type="molecule type" value="Genomic_DNA"/>
</dbReference>
<comment type="function">
    <text evidence="1 9">Catalyzes the decarboxylation of orotidine 5'-monophosphate (OMP) to uridine 5'-monophosphate (UMP).</text>
</comment>
<keyword evidence="5 9" id="KW-0665">Pyrimidine biosynthesis</keyword>
<organism evidence="14 15">
    <name type="scientific">Candidatus Stercoripulliclostridium pullicola</name>
    <dbReference type="NCBI Taxonomy" id="2840953"/>
    <lineage>
        <taxon>Bacteria</taxon>
        <taxon>Bacillati</taxon>
        <taxon>Bacillota</taxon>
        <taxon>Clostridia</taxon>
        <taxon>Eubacteriales</taxon>
        <taxon>Candidatus Stercoripulliclostridium</taxon>
    </lineage>
</organism>
<dbReference type="GO" id="GO:0004590">
    <property type="term" value="F:orotidine-5'-phosphate decarboxylase activity"/>
    <property type="evidence" value="ECO:0007669"/>
    <property type="project" value="UniProtKB-UniRule"/>
</dbReference>
<dbReference type="NCBIfam" id="TIGR01740">
    <property type="entry name" value="pyrF"/>
    <property type="match status" value="1"/>
</dbReference>
<dbReference type="PANTHER" id="PTHR32119">
    <property type="entry name" value="OROTIDINE 5'-PHOSPHATE DECARBOXYLASE"/>
    <property type="match status" value="1"/>
</dbReference>
<feature type="binding site" evidence="9 11">
    <location>
        <position position="211"/>
    </location>
    <ligand>
        <name>substrate</name>
    </ligand>
</feature>
<evidence type="ECO:0000256" key="7">
    <source>
        <dbReference type="ARBA" id="ARBA00049157"/>
    </source>
</evidence>
<dbReference type="GO" id="GO:0006207">
    <property type="term" value="P:'de novo' pyrimidine nucleobase biosynthetic process"/>
    <property type="evidence" value="ECO:0007669"/>
    <property type="project" value="InterPro"/>
</dbReference>
<evidence type="ECO:0000256" key="6">
    <source>
        <dbReference type="ARBA" id="ARBA00023239"/>
    </source>
</evidence>
<dbReference type="InterPro" id="IPR014732">
    <property type="entry name" value="OMPdecase"/>
</dbReference>
<feature type="active site" description="Proton donor" evidence="9">
    <location>
        <position position="61"/>
    </location>
</feature>
<evidence type="ECO:0000256" key="9">
    <source>
        <dbReference type="HAMAP-Rule" id="MF_01200"/>
    </source>
</evidence>
<comment type="caution">
    <text evidence="14">The sequence shown here is derived from an EMBL/GenBank/DDBJ whole genome shotgun (WGS) entry which is preliminary data.</text>
</comment>
<evidence type="ECO:0000256" key="8">
    <source>
        <dbReference type="ARBA" id="ARBA00061012"/>
    </source>
</evidence>
<evidence type="ECO:0000259" key="13">
    <source>
        <dbReference type="SMART" id="SM00934"/>
    </source>
</evidence>
<feature type="domain" description="Orotidine 5'-phosphate decarboxylase" evidence="13">
    <location>
        <begin position="4"/>
        <end position="227"/>
    </location>
</feature>
<comment type="catalytic activity">
    <reaction evidence="7 9 12">
        <text>orotidine 5'-phosphate + H(+) = UMP + CO2</text>
        <dbReference type="Rhea" id="RHEA:11596"/>
        <dbReference type="ChEBI" id="CHEBI:15378"/>
        <dbReference type="ChEBI" id="CHEBI:16526"/>
        <dbReference type="ChEBI" id="CHEBI:57538"/>
        <dbReference type="ChEBI" id="CHEBI:57865"/>
        <dbReference type="EC" id="4.1.1.23"/>
    </reaction>
</comment>
<dbReference type="AlphaFoldDB" id="A0A940DHE3"/>
<evidence type="ECO:0000256" key="4">
    <source>
        <dbReference type="ARBA" id="ARBA00022793"/>
    </source>
</evidence>
<evidence type="ECO:0000256" key="2">
    <source>
        <dbReference type="ARBA" id="ARBA00004861"/>
    </source>
</evidence>